<reference evidence="1" key="1">
    <citation type="submission" date="2022-08" db="UniProtKB">
        <authorList>
            <consortium name="EnsemblMetazoa"/>
        </authorList>
    </citation>
    <scope>IDENTIFICATION</scope>
    <source>
        <strain evidence="1">05x7-T-G4-1.051#20</strain>
    </source>
</reference>
<accession>A0A8W8NYX6</accession>
<dbReference type="AlphaFoldDB" id="A0A8W8NYX6"/>
<dbReference type="Proteomes" id="UP000005408">
    <property type="component" value="Unassembled WGS sequence"/>
</dbReference>
<dbReference type="PANTHER" id="PTHR31511">
    <property type="entry name" value="PROTEIN CBG23764"/>
    <property type="match status" value="1"/>
</dbReference>
<dbReference type="InterPro" id="IPR044925">
    <property type="entry name" value="His-Me_finger_sf"/>
</dbReference>
<dbReference type="InterPro" id="IPR023211">
    <property type="entry name" value="DNA_pol_palm_dom_sf"/>
</dbReference>
<keyword evidence="2" id="KW-1185">Reference proteome</keyword>
<dbReference type="SUPFAM" id="SSF56672">
    <property type="entry name" value="DNA/RNA polymerases"/>
    <property type="match status" value="1"/>
</dbReference>
<dbReference type="SUPFAM" id="SSF54060">
    <property type="entry name" value="His-Me finger endonucleases"/>
    <property type="match status" value="1"/>
</dbReference>
<evidence type="ECO:0000313" key="1">
    <source>
        <dbReference type="EnsemblMetazoa" id="G8323.1:cds"/>
    </source>
</evidence>
<evidence type="ECO:0000313" key="2">
    <source>
        <dbReference type="Proteomes" id="UP000005408"/>
    </source>
</evidence>
<dbReference type="PANTHER" id="PTHR31511:SF12">
    <property type="entry name" value="RHO TERMINATION FACTOR N-TERMINAL DOMAIN-CONTAINING PROTEIN"/>
    <property type="match status" value="1"/>
</dbReference>
<dbReference type="InterPro" id="IPR043502">
    <property type="entry name" value="DNA/RNA_pol_sf"/>
</dbReference>
<evidence type="ECO:0008006" key="3">
    <source>
        <dbReference type="Google" id="ProtNLM"/>
    </source>
</evidence>
<organism evidence="1 2">
    <name type="scientific">Magallana gigas</name>
    <name type="common">Pacific oyster</name>
    <name type="synonym">Crassostrea gigas</name>
    <dbReference type="NCBI Taxonomy" id="29159"/>
    <lineage>
        <taxon>Eukaryota</taxon>
        <taxon>Metazoa</taxon>
        <taxon>Spiralia</taxon>
        <taxon>Lophotrochozoa</taxon>
        <taxon>Mollusca</taxon>
        <taxon>Bivalvia</taxon>
        <taxon>Autobranchia</taxon>
        <taxon>Pteriomorphia</taxon>
        <taxon>Ostreida</taxon>
        <taxon>Ostreoidea</taxon>
        <taxon>Ostreidae</taxon>
        <taxon>Magallana</taxon>
    </lineage>
</organism>
<dbReference type="InterPro" id="IPR012337">
    <property type="entry name" value="RNaseH-like_sf"/>
</dbReference>
<name>A0A8W8NYX6_MAGGI</name>
<dbReference type="Gene3D" id="3.90.1600.10">
    <property type="entry name" value="Palm domain of DNA polymerase"/>
    <property type="match status" value="1"/>
</dbReference>
<protein>
    <recommendedName>
        <fullName evidence="3">DNA-directed DNA polymerase</fullName>
    </recommendedName>
</protein>
<dbReference type="SUPFAM" id="SSF53098">
    <property type="entry name" value="Ribonuclease H-like"/>
    <property type="match status" value="1"/>
</dbReference>
<proteinExistence type="predicted"/>
<dbReference type="EnsemblMetazoa" id="G8323.1">
    <property type="protein sequence ID" value="G8323.1:cds"/>
    <property type="gene ID" value="G8323"/>
</dbReference>
<sequence length="845" mass="99441">MPIPGENDILKFTEIAKQLRVPFIIYADFETYVKPIYTCDLDPNSSHTCNLSTFEPCGYAYHIVSTDKRYSKSPVVYRGDNIVETFLSNLLEEEDRILHILRRIEPMHMTIDDENLFEATTHCHLCGLKFQNRFDKVRNHDHVTGEFFGAAHNDCNLLFRQVEFIPVVLHNLRGFDAHLIMQRIGRFKNRRLNVIANTNERYISFSISKLRFVDSFQFLSTSLDNLVKNLKSSGEHYFVEFNNHFKSQQERDLLLQKGIYPYSFCTDASKFLTKELPPKQEFYNTITKTHISEEEYKHAEKVWKEMNIQTMGEYHDLYVLCDVLLLADVFERFRCVSMKSFDLDPAQYYTLAGMCWSACLKMTGVELELLTDFEQYQMIERGIRGGVAMMTMRHAEANNCYIPESYDPSKPNVYLGYFDMNNLYGGAMVEPLPVGNFCWLSEKEILELEILNVDKNDKTGYILEVTLEYPAHLHDCHNDLPLAPEKLSIKVEDLSPYCLKLFKRLHKQKIGGEISQKLVPTLRNKDKYVVHYRNLQFYLQHGLVLKKIHRAISFDQRAWLKPYIEFNTRMRQQAQNDFEVSLYKAYNNIVFGKTMENIRTRLNFNLVHTKKQLQKLVSKPSFETFSIFNKHLVGVKNKKVKLLLNKPIYTGMTILDLSKLFMYEFHYDFVKREFGENAKLLMTDTDSLFYRFEVRDLYVEMHKHLDLFDTSNYPTEHFLFSEKNKKVVGKMKDETNGNPVKGFIGLRAKMYSFIIHDEKRSEVKKAKGVSKSVVNKELSYELYLDCLFSDEMERHQMRSIRSENHNLYLKSINKISLSPFDDKRYWLAPHGVESYSYGHFKIMNE</sequence>